<evidence type="ECO:0000313" key="2">
    <source>
        <dbReference type="Proteomes" id="UP000267521"/>
    </source>
</evidence>
<dbReference type="Proteomes" id="UP000267521">
    <property type="component" value="Unassembled WGS sequence"/>
</dbReference>
<evidence type="ECO:0000313" key="1">
    <source>
        <dbReference type="EMBL" id="RMX01374.1"/>
    </source>
</evidence>
<reference evidence="1 2" key="1">
    <citation type="submission" date="2018-10" db="EMBL/GenBank/DDBJ databases">
        <title>Comamonadaceae CDC group NO-1 genome sequencing and assembly.</title>
        <authorList>
            <person name="Bernier A.-M."/>
            <person name="Bernard K."/>
        </authorList>
    </citation>
    <scope>NUCLEOTIDE SEQUENCE [LARGE SCALE GENOMIC DNA]</scope>
    <source>
        <strain evidence="1 2">NML970147</strain>
    </source>
</reference>
<comment type="caution">
    <text evidence="1">The sequence shown here is derived from an EMBL/GenBank/DDBJ whole genome shotgun (WGS) entry which is preliminary data.</text>
</comment>
<name>A0A3M6QE40_9BURK</name>
<accession>A0A3M6QE40</accession>
<proteinExistence type="predicted"/>
<dbReference type="EMBL" id="RDQM01000001">
    <property type="protein sequence ID" value="RMX01374.1"/>
    <property type="molecule type" value="Genomic_DNA"/>
</dbReference>
<gene>
    <name evidence="1" type="ORF">EBQ26_00935</name>
</gene>
<dbReference type="AlphaFoldDB" id="A0A3M6QE40"/>
<protein>
    <submittedName>
        <fullName evidence="1">Uncharacterized protein</fullName>
    </submittedName>
</protein>
<organism evidence="1 2">
    <name type="scientific">Allofranklinella schreckenbergeri</name>
    <dbReference type="NCBI Taxonomy" id="1076744"/>
    <lineage>
        <taxon>Bacteria</taxon>
        <taxon>Pseudomonadati</taxon>
        <taxon>Pseudomonadota</taxon>
        <taxon>Betaproteobacteria</taxon>
        <taxon>Burkholderiales</taxon>
        <taxon>Comamonadaceae</taxon>
        <taxon>Allofranklinella</taxon>
    </lineage>
</organism>
<sequence length="249" mass="28813">MIALESRVARNGLKMGAQAPVVDFKEFTRIFYRAHYGSEPSADFDEKSVGSFLLVESKGENYAFFVDSDEFCVLNPADPSIYHVDFRKKYVKLKITGTIQNIVFGSNADECKSIESEFLRGHADHQGSDEREEMMRTYELLGIGRFVTSVNHDTGELEVRVVRNGRVEYRMFRVNDFIARNNIDGEFALRDFEQRINNHYSICTEKALKIARRENNAGQPFILEKRARCLQEGGFDENDQLFFEMRHTF</sequence>